<dbReference type="EMBL" id="BMAW01007637">
    <property type="protein sequence ID" value="GFT04747.1"/>
    <property type="molecule type" value="Genomic_DNA"/>
</dbReference>
<keyword evidence="1" id="KW-0732">Signal</keyword>
<evidence type="ECO:0000313" key="2">
    <source>
        <dbReference type="EMBL" id="GFT04747.1"/>
    </source>
</evidence>
<comment type="caution">
    <text evidence="2">The sequence shown here is derived from an EMBL/GenBank/DDBJ whole genome shotgun (WGS) entry which is preliminary data.</text>
</comment>
<feature type="signal peptide" evidence="1">
    <location>
        <begin position="1"/>
        <end position="21"/>
    </location>
</feature>
<protein>
    <recommendedName>
        <fullName evidence="4">Secreted protein</fullName>
    </recommendedName>
</protein>
<name>A0A8X6NBQ7_NEPPI</name>
<reference evidence="2" key="1">
    <citation type="submission" date="2020-08" db="EMBL/GenBank/DDBJ databases">
        <title>Multicomponent nature underlies the extraordinary mechanical properties of spider dragline silk.</title>
        <authorList>
            <person name="Kono N."/>
            <person name="Nakamura H."/>
            <person name="Mori M."/>
            <person name="Yoshida Y."/>
            <person name="Ohtoshi R."/>
            <person name="Malay A.D."/>
            <person name="Moran D.A.P."/>
            <person name="Tomita M."/>
            <person name="Numata K."/>
            <person name="Arakawa K."/>
        </authorList>
    </citation>
    <scope>NUCLEOTIDE SEQUENCE</scope>
</reference>
<evidence type="ECO:0000313" key="3">
    <source>
        <dbReference type="Proteomes" id="UP000887013"/>
    </source>
</evidence>
<gene>
    <name evidence="2" type="ORF">NPIL_359011</name>
</gene>
<organism evidence="2 3">
    <name type="scientific">Nephila pilipes</name>
    <name type="common">Giant wood spider</name>
    <name type="synonym">Nephila maculata</name>
    <dbReference type="NCBI Taxonomy" id="299642"/>
    <lineage>
        <taxon>Eukaryota</taxon>
        <taxon>Metazoa</taxon>
        <taxon>Ecdysozoa</taxon>
        <taxon>Arthropoda</taxon>
        <taxon>Chelicerata</taxon>
        <taxon>Arachnida</taxon>
        <taxon>Araneae</taxon>
        <taxon>Araneomorphae</taxon>
        <taxon>Entelegynae</taxon>
        <taxon>Araneoidea</taxon>
        <taxon>Nephilidae</taxon>
        <taxon>Nephila</taxon>
    </lineage>
</organism>
<dbReference type="AlphaFoldDB" id="A0A8X6NBQ7"/>
<accession>A0A8X6NBQ7</accession>
<feature type="chain" id="PRO_5036459494" description="Secreted protein" evidence="1">
    <location>
        <begin position="22"/>
        <end position="94"/>
    </location>
</feature>
<dbReference type="Proteomes" id="UP000887013">
    <property type="component" value="Unassembled WGS sequence"/>
</dbReference>
<sequence>MFVVFIMKQVCALRCFCLVQWEQIVAYLKAICIQAERERGSSDAFYLPTYKSRYSIRVNNGKRNSNRERKMQFRTNSKSRCRLDKDTEKNCGSV</sequence>
<evidence type="ECO:0000256" key="1">
    <source>
        <dbReference type="SAM" id="SignalP"/>
    </source>
</evidence>
<keyword evidence="3" id="KW-1185">Reference proteome</keyword>
<evidence type="ECO:0008006" key="4">
    <source>
        <dbReference type="Google" id="ProtNLM"/>
    </source>
</evidence>
<proteinExistence type="predicted"/>